<dbReference type="RefSeq" id="WP_101178170.1">
    <property type="nucleotide sequence ID" value="NZ_PISE01000037.1"/>
</dbReference>
<organism evidence="1 2">
    <name type="scientific">Niallia nealsonii</name>
    <dbReference type="NCBI Taxonomy" id="115979"/>
    <lineage>
        <taxon>Bacteria</taxon>
        <taxon>Bacillati</taxon>
        <taxon>Bacillota</taxon>
        <taxon>Bacilli</taxon>
        <taxon>Bacillales</taxon>
        <taxon>Bacillaceae</taxon>
        <taxon>Niallia</taxon>
    </lineage>
</organism>
<dbReference type="AlphaFoldDB" id="A0A2N0YZD1"/>
<evidence type="ECO:0000313" key="2">
    <source>
        <dbReference type="Proteomes" id="UP000233375"/>
    </source>
</evidence>
<evidence type="ECO:0000313" key="1">
    <source>
        <dbReference type="EMBL" id="PKG22620.1"/>
    </source>
</evidence>
<protein>
    <submittedName>
        <fullName evidence="1">Uncharacterized protein</fullName>
    </submittedName>
</protein>
<accession>A0A2N0YZD1</accession>
<keyword evidence="2" id="KW-1185">Reference proteome</keyword>
<comment type="caution">
    <text evidence="1">The sequence shown here is derived from an EMBL/GenBank/DDBJ whole genome shotgun (WGS) entry which is preliminary data.</text>
</comment>
<reference evidence="1 2" key="1">
    <citation type="journal article" date="2003" name="Int. J. Syst. Evol. Microbiol.">
        <title>Bacillus nealsonii sp. nov., isolated from a spacecraft-assembly facility, whose spores are gamma-radiation resistant.</title>
        <authorList>
            <person name="Venkateswaran K."/>
            <person name="Kempf M."/>
            <person name="Chen F."/>
            <person name="Satomi M."/>
            <person name="Nicholson W."/>
            <person name="Kern R."/>
        </authorList>
    </citation>
    <scope>NUCLEOTIDE SEQUENCE [LARGE SCALE GENOMIC DNA]</scope>
    <source>
        <strain evidence="1 2">FO-92</strain>
    </source>
</reference>
<gene>
    <name evidence="1" type="ORF">CWS01_15930</name>
</gene>
<dbReference type="EMBL" id="PISE01000037">
    <property type="protein sequence ID" value="PKG22620.1"/>
    <property type="molecule type" value="Genomic_DNA"/>
</dbReference>
<name>A0A2N0YZD1_9BACI</name>
<dbReference type="Proteomes" id="UP000233375">
    <property type="component" value="Unassembled WGS sequence"/>
</dbReference>
<proteinExistence type="predicted"/>
<sequence length="61" mass="7373">MRINMICNPTNQLISIYQSKIKRSKEVHAAIFLKITIRILRFQFGFSPEMIREFTEHFEKK</sequence>